<keyword evidence="2" id="KW-1185">Reference proteome</keyword>
<name>A0A5P8KBP8_9ACTN</name>
<organism evidence="1 2">
    <name type="scientific">Streptomyces phaeolivaceus</name>
    <dbReference type="NCBI Taxonomy" id="2653200"/>
    <lineage>
        <taxon>Bacteria</taxon>
        <taxon>Bacillati</taxon>
        <taxon>Actinomycetota</taxon>
        <taxon>Actinomycetes</taxon>
        <taxon>Kitasatosporales</taxon>
        <taxon>Streptomycetaceae</taxon>
        <taxon>Streptomyces</taxon>
    </lineage>
</organism>
<proteinExistence type="predicted"/>
<sequence length="391" mass="40536">MTASSHYPHRPEPQPFGFQAAVSTPVLPLRHVAALQTRTPVPPPVAPVVGRPEPLMPMCVTCGSRRGPLVPRGDHYDNGAQVLVCGGDRQCTAGPPEPADHVVRTYDGLTVEAIAEAACAQARAELRTEIEAMAEAVEWFHQRWLATAPLFAGCHAVHALCAGRPGFYHLPVSEILSALDGGQPATVGGERALRLTWDGLIAPPAGDRPGEGTLIGCETGFGGTGVLALDDDQRADLTARLLATVHQAEACATPGCGLAVDDLDETDPSVWGWILVDVVGTEGGPRWWCTPLCASAAMAAAGAELAAADQAAATDPTQQAPQAPDTTAVVTAVEDDVARCARCGCTEDRACDGGCHWVPNPQMLDLCSACASPDELAFAAVRPEGGQGAAS</sequence>
<accession>A0A5P8KBP8</accession>
<dbReference type="KEGG" id="sphv:F9278_36375"/>
<reference evidence="1 2" key="1">
    <citation type="submission" date="2019-10" db="EMBL/GenBank/DDBJ databases">
        <title>Streptomyces sp. strain GY16 isolated from leaves of Broussonetia papyrifera.</title>
        <authorList>
            <person name="Mo P."/>
        </authorList>
    </citation>
    <scope>NUCLEOTIDE SEQUENCE [LARGE SCALE GENOMIC DNA]</scope>
    <source>
        <strain evidence="1 2">GY16</strain>
    </source>
</reference>
<evidence type="ECO:0000313" key="2">
    <source>
        <dbReference type="Proteomes" id="UP000327294"/>
    </source>
</evidence>
<gene>
    <name evidence="1" type="ORF">F9278_36375</name>
</gene>
<dbReference type="RefSeq" id="WP_152172084.1">
    <property type="nucleotide sequence ID" value="NZ_CP045096.1"/>
</dbReference>
<evidence type="ECO:0000313" key="1">
    <source>
        <dbReference type="EMBL" id="QFR00754.1"/>
    </source>
</evidence>
<dbReference type="EMBL" id="CP045096">
    <property type="protein sequence ID" value="QFR00754.1"/>
    <property type="molecule type" value="Genomic_DNA"/>
</dbReference>
<dbReference type="AlphaFoldDB" id="A0A5P8KBP8"/>
<dbReference type="Proteomes" id="UP000327294">
    <property type="component" value="Chromosome"/>
</dbReference>
<protein>
    <submittedName>
        <fullName evidence="1">Uncharacterized protein</fullName>
    </submittedName>
</protein>